<keyword evidence="1" id="KW-1133">Transmembrane helix</keyword>
<organism evidence="2 3">
    <name type="scientific">Guyanagaster necrorhizus</name>
    <dbReference type="NCBI Taxonomy" id="856835"/>
    <lineage>
        <taxon>Eukaryota</taxon>
        <taxon>Fungi</taxon>
        <taxon>Dikarya</taxon>
        <taxon>Basidiomycota</taxon>
        <taxon>Agaricomycotina</taxon>
        <taxon>Agaricomycetes</taxon>
        <taxon>Agaricomycetidae</taxon>
        <taxon>Agaricales</taxon>
        <taxon>Marasmiineae</taxon>
        <taxon>Physalacriaceae</taxon>
        <taxon>Guyanagaster</taxon>
    </lineage>
</organism>
<feature type="transmembrane region" description="Helical" evidence="1">
    <location>
        <begin position="128"/>
        <end position="150"/>
    </location>
</feature>
<dbReference type="InterPro" id="IPR029058">
    <property type="entry name" value="AB_hydrolase_fold"/>
</dbReference>
<dbReference type="RefSeq" id="XP_043042517.1">
    <property type="nucleotide sequence ID" value="XM_043181792.1"/>
</dbReference>
<accession>A0A9P8AWK2</accession>
<dbReference type="EMBL" id="MU250528">
    <property type="protein sequence ID" value="KAG7449017.1"/>
    <property type="molecule type" value="Genomic_DNA"/>
</dbReference>
<keyword evidence="1" id="KW-0472">Membrane</keyword>
<gene>
    <name evidence="2" type="ORF">BT62DRAFT_657849</name>
</gene>
<protein>
    <submittedName>
        <fullName evidence="2">Uncharacterized protein</fullName>
    </submittedName>
</protein>
<keyword evidence="3" id="KW-1185">Reference proteome</keyword>
<reference evidence="2" key="1">
    <citation type="submission" date="2020-11" db="EMBL/GenBank/DDBJ databases">
        <title>Adaptations for nitrogen fixation in a non-lichenized fungal sporocarp promotes dispersal by wood-feeding termites.</title>
        <authorList>
            <consortium name="DOE Joint Genome Institute"/>
            <person name="Koch R.A."/>
            <person name="Yoon G."/>
            <person name="Arayal U."/>
            <person name="Lail K."/>
            <person name="Amirebrahimi M."/>
            <person name="Labutti K."/>
            <person name="Lipzen A."/>
            <person name="Riley R."/>
            <person name="Barry K."/>
            <person name="Henrissat B."/>
            <person name="Grigoriev I.V."/>
            <person name="Herr J.R."/>
            <person name="Aime M.C."/>
        </authorList>
    </citation>
    <scope>NUCLEOTIDE SEQUENCE</scope>
    <source>
        <strain evidence="2">MCA 3950</strain>
    </source>
</reference>
<name>A0A9P8AWK2_9AGAR</name>
<dbReference type="Proteomes" id="UP000812287">
    <property type="component" value="Unassembled WGS sequence"/>
</dbReference>
<dbReference type="AlphaFoldDB" id="A0A9P8AWK2"/>
<keyword evidence="1" id="KW-0812">Transmembrane</keyword>
<evidence type="ECO:0000313" key="2">
    <source>
        <dbReference type="EMBL" id="KAG7449017.1"/>
    </source>
</evidence>
<evidence type="ECO:0000313" key="3">
    <source>
        <dbReference type="Proteomes" id="UP000812287"/>
    </source>
</evidence>
<comment type="caution">
    <text evidence="2">The sequence shown here is derived from an EMBL/GenBank/DDBJ whole genome shotgun (WGS) entry which is preliminary data.</text>
</comment>
<sequence>MIFQRKIRGDLQPKPPKILMDNKNDIPREVKFQIQPYTTTKAAHPPIGFPHTSGLIRELTTVVHPDGDGEILRDEDIYLAHRAACSSRYPVRDGVIKDSKRQLSNSKTFMTPTKAYKIRSMCLFHMKILVFLVHLQIFDGMCHVLAVFSFTNSAKYAYRSTAEFARHVTDSGEAHPSRKPFPELHRPASPVWSHDYELDLHRRNLEIQSNEKIWTVTKS</sequence>
<proteinExistence type="predicted"/>
<dbReference type="GeneID" id="66104088"/>
<dbReference type="Gene3D" id="3.40.50.1820">
    <property type="entry name" value="alpha/beta hydrolase"/>
    <property type="match status" value="1"/>
</dbReference>
<dbReference type="OrthoDB" id="1662883at2759"/>
<evidence type="ECO:0000256" key="1">
    <source>
        <dbReference type="SAM" id="Phobius"/>
    </source>
</evidence>